<evidence type="ECO:0000313" key="3">
    <source>
        <dbReference type="Proteomes" id="UP000238375"/>
    </source>
</evidence>
<dbReference type="RefSeq" id="WP_146141482.1">
    <property type="nucleotide sequence ID" value="NZ_PVTE01000018.1"/>
</dbReference>
<accession>A0A2T0SLB9</accession>
<keyword evidence="1" id="KW-0732">Signal</keyword>
<evidence type="ECO:0000256" key="1">
    <source>
        <dbReference type="SAM" id="SignalP"/>
    </source>
</evidence>
<feature type="chain" id="PRO_5015554324" description="MG2 domain-containing protein" evidence="1">
    <location>
        <begin position="17"/>
        <end position="651"/>
    </location>
</feature>
<dbReference type="Proteomes" id="UP000238375">
    <property type="component" value="Unassembled WGS sequence"/>
</dbReference>
<dbReference type="OrthoDB" id="679547at2"/>
<organism evidence="2 3">
    <name type="scientific">Spirosoma oryzae</name>
    <dbReference type="NCBI Taxonomy" id="1469603"/>
    <lineage>
        <taxon>Bacteria</taxon>
        <taxon>Pseudomonadati</taxon>
        <taxon>Bacteroidota</taxon>
        <taxon>Cytophagia</taxon>
        <taxon>Cytophagales</taxon>
        <taxon>Cytophagaceae</taxon>
        <taxon>Spirosoma</taxon>
    </lineage>
</organism>
<dbReference type="EMBL" id="PVTE01000018">
    <property type="protein sequence ID" value="PRY34211.1"/>
    <property type="molecule type" value="Genomic_DNA"/>
</dbReference>
<protein>
    <recommendedName>
        <fullName evidence="4">MG2 domain-containing protein</fullName>
    </recommendedName>
</protein>
<evidence type="ECO:0008006" key="4">
    <source>
        <dbReference type="Google" id="ProtNLM"/>
    </source>
</evidence>
<keyword evidence="3" id="KW-1185">Reference proteome</keyword>
<feature type="signal peptide" evidence="1">
    <location>
        <begin position="1"/>
        <end position="16"/>
    </location>
</feature>
<reference evidence="2 3" key="1">
    <citation type="submission" date="2018-03" db="EMBL/GenBank/DDBJ databases">
        <title>Genomic Encyclopedia of Archaeal and Bacterial Type Strains, Phase II (KMG-II): from individual species to whole genera.</title>
        <authorList>
            <person name="Goeker M."/>
        </authorList>
    </citation>
    <scope>NUCLEOTIDE SEQUENCE [LARGE SCALE GENOMIC DNA]</scope>
    <source>
        <strain evidence="2 3">DSM 28354</strain>
    </source>
</reference>
<comment type="caution">
    <text evidence="2">The sequence shown here is derived from an EMBL/GenBank/DDBJ whole genome shotgun (WGS) entry which is preliminary data.</text>
</comment>
<proteinExistence type="predicted"/>
<sequence>MKSVLLWLASISVALAQTTVPRTLVQLSVDREEVYLAGEPIAGQARVINAITGETDSTDAALYIDCINVDQGKLLRRVVVRPHNGLAQFTVSPPDSLPTYHCRLRAYTNWMRNFPADAFGRQTLLVVSPADQQRLPAQSSGAPVSTIIIRPEGGELVAGLRNRLVINTLDTFGVGTPATGFILAATGDTLTRLKTDENGLASAELVPQPQAYWAVMDGKRIALPPVQATGSVLRCNDLTYPDRIRVTIENRVAPTLDTLTFIVQSRGRILSYASVPRQTPVSVFNIVRSSLPAGIINLILVDKAKRRLGERMIYKPNPVGAASQSEPVDLELDQPLPSLSPQQLSDALVLRRNTLFSWDELNADRKYTYSAERGISLSGQLAKWNDKPVGAPVMVSLVATPTGDDTLSKRELFVAQSDANGRFMFENMDLYGTYKGQLTAKIGNIDARIRLDSTSVPPIVAQPVPVDWRRLPNAQTLVARYDTMLTTRQRNAMRAGTTLQSVTVKANKLTGVQQRAFNAKPSATISRTGVMSNGVGGILSAVMPRYLEYRLAKYKNLQKPVVRYFIDDVRQLSDSLDMNDVPVGEVDHIDIHEANADALLYNANIVVAIYTTRNSNLNGKRPGASASGNQFVLTGFQRADTRRRYALEGHR</sequence>
<gene>
    <name evidence="2" type="ORF">CLV58_11883</name>
</gene>
<evidence type="ECO:0000313" key="2">
    <source>
        <dbReference type="EMBL" id="PRY34211.1"/>
    </source>
</evidence>
<name>A0A2T0SLB9_9BACT</name>
<dbReference type="AlphaFoldDB" id="A0A2T0SLB9"/>